<gene>
    <name evidence="2" type="ORF">NN4_52220</name>
</gene>
<evidence type="ECO:0000313" key="3">
    <source>
        <dbReference type="Proteomes" id="UP000321424"/>
    </source>
</evidence>
<dbReference type="Proteomes" id="UP000321424">
    <property type="component" value="Unassembled WGS sequence"/>
</dbReference>
<organism evidence="2 3">
    <name type="scientific">Nocardia ninae NBRC 108245</name>
    <dbReference type="NCBI Taxonomy" id="1210091"/>
    <lineage>
        <taxon>Bacteria</taxon>
        <taxon>Bacillati</taxon>
        <taxon>Actinomycetota</taxon>
        <taxon>Actinomycetes</taxon>
        <taxon>Mycobacteriales</taxon>
        <taxon>Nocardiaceae</taxon>
        <taxon>Nocardia</taxon>
    </lineage>
</organism>
<evidence type="ECO:0000313" key="2">
    <source>
        <dbReference type="EMBL" id="GEM40703.1"/>
    </source>
</evidence>
<keyword evidence="1" id="KW-1133">Transmembrane helix</keyword>
<dbReference type="AlphaFoldDB" id="A0A511MJ91"/>
<evidence type="ECO:0008006" key="4">
    <source>
        <dbReference type="Google" id="ProtNLM"/>
    </source>
</evidence>
<feature type="transmembrane region" description="Helical" evidence="1">
    <location>
        <begin position="213"/>
        <end position="233"/>
    </location>
</feature>
<comment type="caution">
    <text evidence="2">The sequence shown here is derived from an EMBL/GenBank/DDBJ whole genome shotgun (WGS) entry which is preliminary data.</text>
</comment>
<sequence>MQYIAFYGGRVVKSASRIARRVARGILRDIPHDGINPMGEAGSPQEVMISPVRGHSMARVTVARAVRCRALLVAGLLALLVSAGMAPASADSASGGGDISVAQSLGDRELTVVLRRVTSVPGPLRVDVVTHAGTAAGQLTLAATPMGAVPDLPAPGAPTAEAVVELGGTPGMYSATLDMDRPGPWELAIGDGVRVARIPFVVPAQATSPPERLVYGGFLVAGVLLPVSVLVAMRARRTAWALLPAGGMVAGVAVSVTAALLSVSLPLPPQPGSQLDPTVDNVTDPYSVGQPMISDFSRPPVVLTVAGSAVAGRGSDFDLVLIDAATGALADDIVVHDSAFVHLLVVGPNGGLSHLHPIRTGPGRYQVHLNASEPGRYALSAELARRGGGVQMARAATGVEVVPSDVASRPPSAPLHLGGSDKSASMVLDGSAINVRTTEAVAGKPTTITAEVGDTSDLQPWLGMVGHLVMAGPVPEGSLDIAAAVQNSPVWGHAHSMGPTSMQDMPGMSGGHDMPGMNGAHDMSGMPGAGRGVMLMPPANGESPPDETVAAFGPDVPFTFTFPVAGRYRLWIQVERNYTVLTVPVVLDVAAGARR</sequence>
<protein>
    <recommendedName>
        <fullName evidence="4">Secreted protein</fullName>
    </recommendedName>
</protein>
<evidence type="ECO:0000256" key="1">
    <source>
        <dbReference type="SAM" id="Phobius"/>
    </source>
</evidence>
<keyword evidence="1" id="KW-0472">Membrane</keyword>
<feature type="transmembrane region" description="Helical" evidence="1">
    <location>
        <begin position="240"/>
        <end position="261"/>
    </location>
</feature>
<name>A0A511MJ91_9NOCA</name>
<proteinExistence type="predicted"/>
<accession>A0A511MJ91</accession>
<dbReference type="EMBL" id="BJXA01000040">
    <property type="protein sequence ID" value="GEM40703.1"/>
    <property type="molecule type" value="Genomic_DNA"/>
</dbReference>
<keyword evidence="1" id="KW-0812">Transmembrane</keyword>
<keyword evidence="3" id="KW-1185">Reference proteome</keyword>
<reference evidence="2 3" key="1">
    <citation type="submission" date="2019-07" db="EMBL/GenBank/DDBJ databases">
        <title>Whole genome shotgun sequence of Nocardia ninae NBRC 108245.</title>
        <authorList>
            <person name="Hosoyama A."/>
            <person name="Uohara A."/>
            <person name="Ohji S."/>
            <person name="Ichikawa N."/>
        </authorList>
    </citation>
    <scope>NUCLEOTIDE SEQUENCE [LARGE SCALE GENOMIC DNA]</scope>
    <source>
        <strain evidence="2 3">NBRC 108245</strain>
    </source>
</reference>